<sequence length="393" mass="40699">MGLKSGSASVWVAGFLSVLIAYAGPLLIFIQAAQVGRIADAELISWIWAISIGAGVSGLFLSAYLKLPIITAWSAPGTALLLTLFPDISMPEVVGAYLSAALIIVVIGLTGGFEKILSFIPKGIAAGMMAGILLQFGMAAFKSSSDMPAIVLVMLAVYLLGKRFLPRYAIVLVALSGFVMAMVSGQVHMDAFKLELASPVWVSPEFNIATLLSLTLPLVLVSLTGQYLPGMAVLQLAGYPTPSRPVLAGTGLASMLVACFGGITIVLSSITAALCTGKDAHPDPSKRYVAGVANGVFYLLGGTFAGSIVYLFTALPASLIAALAGLALIGAIVANVRVMVSESGYIEPSVITFLTTASGMSLFGLGAAFWGVVFGLVAYRLLGPGISEKRKRL</sequence>
<feature type="transmembrane region" description="Helical" evidence="1">
    <location>
        <begin position="12"/>
        <end position="31"/>
    </location>
</feature>
<gene>
    <name evidence="2" type="primary">benE</name>
    <name evidence="2" type="ORF">GCM10010096_26360</name>
</gene>
<accession>A0A8H9IQH1</accession>
<comment type="caution">
    <text evidence="2">The sequence shown here is derived from an EMBL/GenBank/DDBJ whole genome shotgun (WGS) entry which is preliminary data.</text>
</comment>
<dbReference type="PANTHER" id="PTHR30199:SF0">
    <property type="entry name" value="INNER MEMBRANE PROTEIN YDCO"/>
    <property type="match status" value="1"/>
</dbReference>
<protein>
    <submittedName>
        <fullName evidence="2">Benzoate transporter</fullName>
    </submittedName>
</protein>
<name>A0A8H9IQH1_9BURK</name>
<feature type="transmembrane region" description="Helical" evidence="1">
    <location>
        <begin position="119"/>
        <end position="138"/>
    </location>
</feature>
<feature type="transmembrane region" description="Helical" evidence="1">
    <location>
        <begin position="288"/>
        <end position="312"/>
    </location>
</feature>
<keyword evidence="1" id="KW-1133">Transmembrane helix</keyword>
<dbReference type="EMBL" id="BMZN01000004">
    <property type="protein sequence ID" value="GHC52913.1"/>
    <property type="molecule type" value="Genomic_DNA"/>
</dbReference>
<feature type="transmembrane region" description="Helical" evidence="1">
    <location>
        <begin position="94"/>
        <end position="112"/>
    </location>
</feature>
<feature type="transmembrane region" description="Helical" evidence="1">
    <location>
        <begin position="144"/>
        <end position="161"/>
    </location>
</feature>
<feature type="transmembrane region" description="Helical" evidence="1">
    <location>
        <begin position="360"/>
        <end position="382"/>
    </location>
</feature>
<evidence type="ECO:0000256" key="1">
    <source>
        <dbReference type="SAM" id="Phobius"/>
    </source>
</evidence>
<feature type="transmembrane region" description="Helical" evidence="1">
    <location>
        <begin position="43"/>
        <end position="65"/>
    </location>
</feature>
<dbReference type="PANTHER" id="PTHR30199">
    <property type="entry name" value="MFS FAMILY TRANSPORTER, PREDICTED SUBSTRATE BENZOATE"/>
    <property type="match status" value="1"/>
</dbReference>
<feature type="transmembrane region" description="Helical" evidence="1">
    <location>
        <begin position="246"/>
        <end position="268"/>
    </location>
</feature>
<dbReference type="Proteomes" id="UP000608923">
    <property type="component" value="Unassembled WGS sequence"/>
</dbReference>
<feature type="transmembrane region" description="Helical" evidence="1">
    <location>
        <begin position="208"/>
        <end position="234"/>
    </location>
</feature>
<organism evidence="2 3">
    <name type="scientific">Alcaligenes pakistanensis</name>
    <dbReference type="NCBI Taxonomy" id="1482717"/>
    <lineage>
        <taxon>Bacteria</taxon>
        <taxon>Pseudomonadati</taxon>
        <taxon>Pseudomonadota</taxon>
        <taxon>Betaproteobacteria</taxon>
        <taxon>Burkholderiales</taxon>
        <taxon>Alcaligenaceae</taxon>
        <taxon>Alcaligenes</taxon>
    </lineage>
</organism>
<dbReference type="GO" id="GO:0005886">
    <property type="term" value="C:plasma membrane"/>
    <property type="evidence" value="ECO:0007669"/>
    <property type="project" value="TreeGrafter"/>
</dbReference>
<dbReference type="AlphaFoldDB" id="A0A8H9IQH1"/>
<dbReference type="InterPro" id="IPR004711">
    <property type="entry name" value="Benzoate_Transporter"/>
</dbReference>
<evidence type="ECO:0000313" key="3">
    <source>
        <dbReference type="Proteomes" id="UP000608923"/>
    </source>
</evidence>
<keyword evidence="1" id="KW-0812">Transmembrane</keyword>
<evidence type="ECO:0000313" key="2">
    <source>
        <dbReference type="EMBL" id="GHC52913.1"/>
    </source>
</evidence>
<keyword evidence="3" id="KW-1185">Reference proteome</keyword>
<reference evidence="3" key="1">
    <citation type="journal article" date="2019" name="Int. J. Syst. Evol. Microbiol.">
        <title>The Global Catalogue of Microorganisms (GCM) 10K type strain sequencing project: providing services to taxonomists for standard genome sequencing and annotation.</title>
        <authorList>
            <consortium name="The Broad Institute Genomics Platform"/>
            <consortium name="The Broad Institute Genome Sequencing Center for Infectious Disease"/>
            <person name="Wu L."/>
            <person name="Ma J."/>
        </authorList>
    </citation>
    <scope>NUCLEOTIDE SEQUENCE [LARGE SCALE GENOMIC DNA]</scope>
    <source>
        <strain evidence="3">KCTC 42083</strain>
    </source>
</reference>
<dbReference type="NCBIfam" id="TIGR00843">
    <property type="entry name" value="benE"/>
    <property type="match status" value="1"/>
</dbReference>
<dbReference type="Pfam" id="PF03594">
    <property type="entry name" value="BenE"/>
    <property type="match status" value="1"/>
</dbReference>
<proteinExistence type="predicted"/>
<feature type="transmembrane region" description="Helical" evidence="1">
    <location>
        <begin position="168"/>
        <end position="188"/>
    </location>
</feature>
<dbReference type="RefSeq" id="WP_189393030.1">
    <property type="nucleotide sequence ID" value="NZ_BMZN01000004.1"/>
</dbReference>
<dbReference type="GO" id="GO:0042925">
    <property type="term" value="F:benzoate transmembrane transporter activity"/>
    <property type="evidence" value="ECO:0007669"/>
    <property type="project" value="InterPro"/>
</dbReference>
<keyword evidence="1" id="KW-0472">Membrane</keyword>
<feature type="transmembrane region" description="Helical" evidence="1">
    <location>
        <begin position="319"/>
        <end position="340"/>
    </location>
</feature>